<dbReference type="OrthoDB" id="4179940at2"/>
<reference evidence="1 2" key="1">
    <citation type="submission" date="2015-10" db="EMBL/GenBank/DDBJ databases">
        <title>Draft genome sequence of Streptomyces pseudovenezuelae DSM 40212, type strain for the species Streptomyces pseudovenezuelae.</title>
        <authorList>
            <person name="Ruckert C."/>
            <person name="Winkler A."/>
            <person name="Kalinowski J."/>
            <person name="Kampfer P."/>
            <person name="Glaeser S."/>
        </authorList>
    </citation>
    <scope>NUCLEOTIDE SEQUENCE [LARGE SCALE GENOMIC DNA]</scope>
    <source>
        <strain evidence="1 2">DSM 40212</strain>
    </source>
</reference>
<proteinExistence type="predicted"/>
<dbReference type="RefSeq" id="WP_031037096.1">
    <property type="nucleotide sequence ID" value="NZ_JBEYZI010000044.1"/>
</dbReference>
<protein>
    <submittedName>
        <fullName evidence="1">Uncharacterized protein</fullName>
    </submittedName>
</protein>
<name>A0A101N5I4_9ACTN</name>
<dbReference type="AlphaFoldDB" id="A0A101N5I4"/>
<dbReference type="EMBL" id="LMWM01000018">
    <property type="protein sequence ID" value="KUM86979.1"/>
    <property type="molecule type" value="Genomic_DNA"/>
</dbReference>
<comment type="caution">
    <text evidence="1">The sequence shown here is derived from an EMBL/GenBank/DDBJ whole genome shotgun (WGS) entry which is preliminary data.</text>
</comment>
<evidence type="ECO:0000313" key="2">
    <source>
        <dbReference type="Proteomes" id="UP000053039"/>
    </source>
</evidence>
<gene>
    <name evidence="1" type="ORF">AQI94_16530</name>
</gene>
<organism evidence="1 2">
    <name type="scientific">Streptomyces pseudovenezuelae</name>
    <dbReference type="NCBI Taxonomy" id="67350"/>
    <lineage>
        <taxon>Bacteria</taxon>
        <taxon>Bacillati</taxon>
        <taxon>Actinomycetota</taxon>
        <taxon>Actinomycetes</taxon>
        <taxon>Kitasatosporales</taxon>
        <taxon>Streptomycetaceae</taxon>
        <taxon>Streptomyces</taxon>
        <taxon>Streptomyces aurantiacus group</taxon>
    </lineage>
</organism>
<sequence length="146" mass="15625">MIDTTEADGAFQNRCANAARALAPCVGHVVHRIAFDAFPEADSLEITLRAGPHRPDVVISLGGVRYVSVAKDSDVEGFVDEISLIHLPRTPWPWPAETAAMVGRFGGLPELAWLRIVGPVEVDVVASIVTVYSAMSDDEASVDRSA</sequence>
<dbReference type="Proteomes" id="UP000053039">
    <property type="component" value="Unassembled WGS sequence"/>
</dbReference>
<evidence type="ECO:0000313" key="1">
    <source>
        <dbReference type="EMBL" id="KUM86979.1"/>
    </source>
</evidence>
<accession>A0A101N5I4</accession>